<evidence type="ECO:0000313" key="1">
    <source>
        <dbReference type="EMBL" id="CAK9116021.1"/>
    </source>
</evidence>
<sequence>MARVASSDTQAVLMYLQWTVPVLDKRIDPQFRLWDLNYEDVSLPCDLENKIVCSIQRLEGHVVDSQLCSKIPSCSGAPFVPLKNQERTWHHMFYECPGCIKKHGEVLAVWAPCLGQFGMEHFRCRGLVPRHWNIAPPIADEGLVAVSIFHDHNVGSGATILLGTDGSGGPFSDDPVFGSLRGLRLLFALAAMRCLAL</sequence>
<reference evidence="1 2" key="1">
    <citation type="submission" date="2024-02" db="EMBL/GenBank/DDBJ databases">
        <authorList>
            <person name="Chen Y."/>
            <person name="Shah S."/>
            <person name="Dougan E. K."/>
            <person name="Thang M."/>
            <person name="Chan C."/>
        </authorList>
    </citation>
    <scope>NUCLEOTIDE SEQUENCE [LARGE SCALE GENOMIC DNA]</scope>
</reference>
<name>A0ABP0SUB4_9DINO</name>
<keyword evidence="2" id="KW-1185">Reference proteome</keyword>
<organism evidence="1 2">
    <name type="scientific">Durusdinium trenchii</name>
    <dbReference type="NCBI Taxonomy" id="1381693"/>
    <lineage>
        <taxon>Eukaryota</taxon>
        <taxon>Sar</taxon>
        <taxon>Alveolata</taxon>
        <taxon>Dinophyceae</taxon>
        <taxon>Suessiales</taxon>
        <taxon>Symbiodiniaceae</taxon>
        <taxon>Durusdinium</taxon>
    </lineage>
</organism>
<dbReference type="EMBL" id="CAXAMN010028295">
    <property type="protein sequence ID" value="CAK9116021.1"/>
    <property type="molecule type" value="Genomic_DNA"/>
</dbReference>
<comment type="caution">
    <text evidence="1">The sequence shown here is derived from an EMBL/GenBank/DDBJ whole genome shotgun (WGS) entry which is preliminary data.</text>
</comment>
<dbReference type="Proteomes" id="UP001642484">
    <property type="component" value="Unassembled WGS sequence"/>
</dbReference>
<proteinExistence type="predicted"/>
<gene>
    <name evidence="1" type="ORF">CCMP2556_LOCUS53730</name>
</gene>
<accession>A0ABP0SUB4</accession>
<protein>
    <submittedName>
        <fullName evidence="1">Uncharacterized protein</fullName>
    </submittedName>
</protein>
<evidence type="ECO:0000313" key="2">
    <source>
        <dbReference type="Proteomes" id="UP001642484"/>
    </source>
</evidence>